<feature type="chain" id="PRO_5007837025" description="ABC transporter substrate-binding protein" evidence="4">
    <location>
        <begin position="29"/>
        <end position="470"/>
    </location>
</feature>
<evidence type="ECO:0000256" key="4">
    <source>
        <dbReference type="SAM" id="SignalP"/>
    </source>
</evidence>
<dbReference type="SUPFAM" id="SSF53850">
    <property type="entry name" value="Periplasmic binding protein-like II"/>
    <property type="match status" value="1"/>
</dbReference>
<dbReference type="Gene3D" id="3.40.190.10">
    <property type="entry name" value="Periplasmic binding protein-like II"/>
    <property type="match status" value="2"/>
</dbReference>
<gene>
    <name evidence="5" type="ORF">PNBC_18710</name>
</gene>
<dbReference type="RefSeq" id="WP_068660807.1">
    <property type="nucleotide sequence ID" value="NZ_CP017770.1"/>
</dbReference>
<keyword evidence="3 4" id="KW-0732">Signal</keyword>
<comment type="caution">
    <text evidence="5">The sequence shown here is derived from an EMBL/GenBank/DDBJ whole genome shotgun (WGS) entry which is preliminary data.</text>
</comment>
<dbReference type="OrthoDB" id="9795467at2"/>
<evidence type="ECO:0000313" key="5">
    <source>
        <dbReference type="EMBL" id="OAB72013.1"/>
    </source>
</evidence>
<reference evidence="5 6" key="1">
    <citation type="submission" date="2016-02" db="EMBL/GenBank/DDBJ databases">
        <title>Paenibacillus sp. LPB0068, isolated from Crassostrea gigas.</title>
        <authorList>
            <person name="Shin S.-K."/>
            <person name="Yi H."/>
        </authorList>
    </citation>
    <scope>NUCLEOTIDE SEQUENCE [LARGE SCALE GENOMIC DNA]</scope>
    <source>
        <strain evidence="5 6">LPB0068</strain>
    </source>
</reference>
<dbReference type="CDD" id="cd14748">
    <property type="entry name" value="PBP2_UgpB"/>
    <property type="match status" value="1"/>
</dbReference>
<dbReference type="KEGG" id="pcx:LPB68_12185"/>
<dbReference type="PANTHER" id="PTHR30061">
    <property type="entry name" value="MALTOSE-BINDING PERIPLASMIC PROTEIN"/>
    <property type="match status" value="1"/>
</dbReference>
<dbReference type="GO" id="GO:0055052">
    <property type="term" value="C:ATP-binding cassette (ABC) transporter complex, substrate-binding subunit-containing"/>
    <property type="evidence" value="ECO:0007669"/>
    <property type="project" value="TreeGrafter"/>
</dbReference>
<dbReference type="PANTHER" id="PTHR30061:SF50">
    <property type="entry name" value="MALTOSE_MALTODEXTRIN-BINDING PERIPLASMIC PROTEIN"/>
    <property type="match status" value="1"/>
</dbReference>
<comment type="similarity">
    <text evidence="1">Belongs to the bacterial solute-binding protein 1 family.</text>
</comment>
<dbReference type="STRING" id="1763538.LPB68_12185"/>
<evidence type="ECO:0000256" key="3">
    <source>
        <dbReference type="ARBA" id="ARBA00022729"/>
    </source>
</evidence>
<dbReference type="EMBL" id="LSFN01000036">
    <property type="protein sequence ID" value="OAB72013.1"/>
    <property type="molecule type" value="Genomic_DNA"/>
</dbReference>
<dbReference type="GO" id="GO:0015768">
    <property type="term" value="P:maltose transport"/>
    <property type="evidence" value="ECO:0007669"/>
    <property type="project" value="TreeGrafter"/>
</dbReference>
<dbReference type="Pfam" id="PF13416">
    <property type="entry name" value="SBP_bac_8"/>
    <property type="match status" value="1"/>
</dbReference>
<keyword evidence="2" id="KW-0813">Transport</keyword>
<dbReference type="GO" id="GO:1901982">
    <property type="term" value="F:maltose binding"/>
    <property type="evidence" value="ECO:0007669"/>
    <property type="project" value="TreeGrafter"/>
</dbReference>
<dbReference type="Proteomes" id="UP000077134">
    <property type="component" value="Unassembled WGS sequence"/>
</dbReference>
<sequence length="470" mass="52168">MKKNTVRVTFFILLIAMLVGCSNSGNNAIQSGNEKESPTASQAASPQQAAPTEVTFWHVMGGANGESLDAIVEQYNNTVGKDRGIHVTSVYQGTELMPKIKTVVQVDDTKNMPDIALVQGFDLTYMSELSYLKWAEDLMQENPDGIQKKDLFPNSIEMVSYQDRLMGVPFSNSAILLYYNKDMFREANLDPEKSPETITELADYAAKLTVKDGDQITRHGLVLVPDRWHISNWIGMMDGGSFIGNNESGRSGKFTEAVFGVEGTMTRFLTEYDKLVKSGGLQHIDNNQREEFIAGKHAMIVQSSSRINEFTASSKDKFELGVAPLPLVDATSNGGIAIGGGSLYTFDRGNQESIKASWDFINYVASAEVQFTWHESTGYIPVNMQTYELDTMNKHLEEKPAFNVPIDSLLASNVKVQEPFDPVPVELSAILKEVIIDFVEQKLTIDEATKEMVTRSNDALDNYYKANPIQ</sequence>
<dbReference type="InterPro" id="IPR006059">
    <property type="entry name" value="SBP"/>
</dbReference>
<protein>
    <recommendedName>
        <fullName evidence="7">ABC transporter substrate-binding protein</fullName>
    </recommendedName>
</protein>
<dbReference type="AlphaFoldDB" id="A0A162KQ03"/>
<keyword evidence="6" id="KW-1185">Reference proteome</keyword>
<evidence type="ECO:0000256" key="2">
    <source>
        <dbReference type="ARBA" id="ARBA00022448"/>
    </source>
</evidence>
<feature type="signal peptide" evidence="4">
    <location>
        <begin position="1"/>
        <end position="28"/>
    </location>
</feature>
<organism evidence="5 6">
    <name type="scientific">Paenibacillus crassostreae</name>
    <dbReference type="NCBI Taxonomy" id="1763538"/>
    <lineage>
        <taxon>Bacteria</taxon>
        <taxon>Bacillati</taxon>
        <taxon>Bacillota</taxon>
        <taxon>Bacilli</taxon>
        <taxon>Bacillales</taxon>
        <taxon>Paenibacillaceae</taxon>
        <taxon>Paenibacillus</taxon>
    </lineage>
</organism>
<name>A0A162KQ03_9BACL</name>
<evidence type="ECO:0000313" key="6">
    <source>
        <dbReference type="Proteomes" id="UP000077134"/>
    </source>
</evidence>
<dbReference type="PROSITE" id="PS51257">
    <property type="entry name" value="PROKAR_LIPOPROTEIN"/>
    <property type="match status" value="1"/>
</dbReference>
<evidence type="ECO:0008006" key="7">
    <source>
        <dbReference type="Google" id="ProtNLM"/>
    </source>
</evidence>
<evidence type="ECO:0000256" key="1">
    <source>
        <dbReference type="ARBA" id="ARBA00008520"/>
    </source>
</evidence>
<accession>A0A162KQ03</accession>
<dbReference type="GO" id="GO:0042956">
    <property type="term" value="P:maltodextrin transmembrane transport"/>
    <property type="evidence" value="ECO:0007669"/>
    <property type="project" value="TreeGrafter"/>
</dbReference>
<proteinExistence type="inferred from homology"/>